<organism evidence="4 5">
    <name type="scientific">Enterococcus faecalis TX4248</name>
    <dbReference type="NCBI Taxonomy" id="749495"/>
    <lineage>
        <taxon>Bacteria</taxon>
        <taxon>Bacillati</taxon>
        <taxon>Bacillota</taxon>
        <taxon>Bacilli</taxon>
        <taxon>Lactobacillales</taxon>
        <taxon>Enterococcaceae</taxon>
        <taxon>Enterococcus</taxon>
    </lineage>
</organism>
<name>A0A125W918_ENTFL</name>
<dbReference type="PROSITE" id="PS51186">
    <property type="entry name" value="GNAT"/>
    <property type="match status" value="1"/>
</dbReference>
<dbReference type="HOGENOM" id="CLU_013985_19_2_9"/>
<dbReference type="Gene3D" id="3.40.630.30">
    <property type="match status" value="1"/>
</dbReference>
<sequence>MSTSLTIRLVAEADWPALHALDQIIWTKKNTPAEIQPLSLAAYQEKMKDETIFVAISGQQLAGFIEVHPPTSLAAHQKQWLLSIGVSPDFQGQGIGGSLLSYVKDMAQISGIHKLSLRVMATNQEAIRFYEKHDFVQEAHFKEEFYINGHYCDDYQYAYFIEK</sequence>
<protein>
    <submittedName>
        <fullName evidence="4">Acetyltransferase, GNAT family</fullName>
    </submittedName>
</protein>
<accession>A0A125W918</accession>
<feature type="domain" description="N-acetyltransferase" evidence="3">
    <location>
        <begin position="5"/>
        <end position="162"/>
    </location>
</feature>
<dbReference type="InterPro" id="IPR050832">
    <property type="entry name" value="Bact_Acetyltransf"/>
</dbReference>
<evidence type="ECO:0000256" key="2">
    <source>
        <dbReference type="ARBA" id="ARBA00023315"/>
    </source>
</evidence>
<evidence type="ECO:0000313" key="4">
    <source>
        <dbReference type="EMBL" id="EFM83698.1"/>
    </source>
</evidence>
<keyword evidence="1 4" id="KW-0808">Transferase</keyword>
<gene>
    <name evidence="4" type="ORF">HMPREF9498_00633</name>
</gene>
<evidence type="ECO:0000256" key="1">
    <source>
        <dbReference type="ARBA" id="ARBA00022679"/>
    </source>
</evidence>
<dbReference type="InterPro" id="IPR000182">
    <property type="entry name" value="GNAT_dom"/>
</dbReference>
<dbReference type="CDD" id="cd04301">
    <property type="entry name" value="NAT_SF"/>
    <property type="match status" value="1"/>
</dbReference>
<dbReference type="RefSeq" id="WP_002391263.1">
    <property type="nucleotide sequence ID" value="NZ_GL454424.1"/>
</dbReference>
<dbReference type="EMBL" id="AEBR01000018">
    <property type="protein sequence ID" value="EFM83698.1"/>
    <property type="molecule type" value="Genomic_DNA"/>
</dbReference>
<dbReference type="GO" id="GO:0016747">
    <property type="term" value="F:acyltransferase activity, transferring groups other than amino-acyl groups"/>
    <property type="evidence" value="ECO:0007669"/>
    <property type="project" value="InterPro"/>
</dbReference>
<proteinExistence type="predicted"/>
<dbReference type="AlphaFoldDB" id="A0A125W918"/>
<dbReference type="Pfam" id="PF00583">
    <property type="entry name" value="Acetyltransf_1"/>
    <property type="match status" value="1"/>
</dbReference>
<evidence type="ECO:0000313" key="5">
    <source>
        <dbReference type="Proteomes" id="UP000004846"/>
    </source>
</evidence>
<comment type="caution">
    <text evidence="4">The sequence shown here is derived from an EMBL/GenBank/DDBJ whole genome shotgun (WGS) entry which is preliminary data.</text>
</comment>
<reference evidence="4 5" key="1">
    <citation type="submission" date="2010-07" db="EMBL/GenBank/DDBJ databases">
        <authorList>
            <person name="Sid Ahmed O."/>
        </authorList>
    </citation>
    <scope>NUCLEOTIDE SEQUENCE [LARGE SCALE GENOMIC DNA]</scope>
    <source>
        <strain evidence="4 5">TX4248</strain>
    </source>
</reference>
<dbReference type="SUPFAM" id="SSF55729">
    <property type="entry name" value="Acyl-CoA N-acyltransferases (Nat)"/>
    <property type="match status" value="1"/>
</dbReference>
<keyword evidence="2" id="KW-0012">Acyltransferase</keyword>
<dbReference type="Proteomes" id="UP000004846">
    <property type="component" value="Unassembled WGS sequence"/>
</dbReference>
<dbReference type="PANTHER" id="PTHR43877">
    <property type="entry name" value="AMINOALKYLPHOSPHONATE N-ACETYLTRANSFERASE-RELATED-RELATED"/>
    <property type="match status" value="1"/>
</dbReference>
<evidence type="ECO:0000259" key="3">
    <source>
        <dbReference type="PROSITE" id="PS51186"/>
    </source>
</evidence>
<dbReference type="InterPro" id="IPR016181">
    <property type="entry name" value="Acyl_CoA_acyltransferase"/>
</dbReference>